<dbReference type="SMART" id="SM00155">
    <property type="entry name" value="PLDc"/>
    <property type="match status" value="1"/>
</dbReference>
<gene>
    <name evidence="7" type="ORF">DBX24_08910</name>
</gene>
<dbReference type="PANTHER" id="PTHR43856:SF1">
    <property type="entry name" value="MITOCHONDRIAL CARDIOLIPIN HYDROLASE"/>
    <property type="match status" value="1"/>
</dbReference>
<keyword evidence="6" id="KW-0443">Lipid metabolism</keyword>
<dbReference type="GO" id="GO:0016042">
    <property type="term" value="P:lipid catabolic process"/>
    <property type="evidence" value="ECO:0007669"/>
    <property type="project" value="UniProtKB-KW"/>
</dbReference>
<evidence type="ECO:0000313" key="7">
    <source>
        <dbReference type="EMBL" id="QHN65993.1"/>
    </source>
</evidence>
<evidence type="ECO:0000256" key="6">
    <source>
        <dbReference type="ARBA" id="ARBA00023098"/>
    </source>
</evidence>
<comment type="similarity">
    <text evidence="2">Belongs to the phospholipase D family.</text>
</comment>
<dbReference type="Pfam" id="PF13091">
    <property type="entry name" value="PLDc_2"/>
    <property type="match status" value="1"/>
</dbReference>
<proteinExistence type="inferred from homology"/>
<sequence length="257" mass="30452">MRTFFNGANCDIYIGQGAGKKLLDDITNAKRSVKIVSPFLSPFLIKELIYLYTRGVNVHLITTDNIEDYYDSSYEKNIYKLIRQTRIIDKEAERIRNKWLDIVKYLLFANIGLICILSLSAFFYWDMKLIYGLIPILLIFLIRSYFKEKIKSKRIYNYEYSQLFPFKVYVSPQNFNMYKNMYIHSKIYIIDDEIAYMGSLNFTANGTKDNFETRIRTTDEGALEKIVDIFKELFYHSGLPERDIQSWGSFLYKEPIN</sequence>
<dbReference type="InterPro" id="IPR025202">
    <property type="entry name" value="PLD-like_dom"/>
</dbReference>
<evidence type="ECO:0000256" key="5">
    <source>
        <dbReference type="ARBA" id="ARBA00022963"/>
    </source>
</evidence>
<dbReference type="Proteomes" id="UP000464318">
    <property type="component" value="Chromosome"/>
</dbReference>
<dbReference type="AlphaFoldDB" id="A0A6P1QYB8"/>
<dbReference type="Gene3D" id="3.30.870.10">
    <property type="entry name" value="Endonuclease Chain A"/>
    <property type="match status" value="1"/>
</dbReference>
<evidence type="ECO:0000313" key="8">
    <source>
        <dbReference type="Proteomes" id="UP000464318"/>
    </source>
</evidence>
<dbReference type="GO" id="GO:0006793">
    <property type="term" value="P:phosphorus metabolic process"/>
    <property type="evidence" value="ECO:0007669"/>
    <property type="project" value="UniProtKB-ARBA"/>
</dbReference>
<dbReference type="OrthoDB" id="750814at2"/>
<keyword evidence="4" id="KW-0378">Hydrolase</keyword>
<comment type="catalytic activity">
    <reaction evidence="1">
        <text>a 1,2-diacyl-sn-glycero-3-phosphocholine + H2O = a 1,2-diacyl-sn-glycero-3-phosphate + choline + H(+)</text>
        <dbReference type="Rhea" id="RHEA:14445"/>
        <dbReference type="ChEBI" id="CHEBI:15354"/>
        <dbReference type="ChEBI" id="CHEBI:15377"/>
        <dbReference type="ChEBI" id="CHEBI:15378"/>
        <dbReference type="ChEBI" id="CHEBI:57643"/>
        <dbReference type="ChEBI" id="CHEBI:58608"/>
        <dbReference type="EC" id="3.1.4.4"/>
    </reaction>
</comment>
<keyword evidence="5" id="KW-0442">Lipid degradation</keyword>
<dbReference type="InterPro" id="IPR001736">
    <property type="entry name" value="PLipase_D/transphosphatidylase"/>
</dbReference>
<evidence type="ECO:0000256" key="2">
    <source>
        <dbReference type="ARBA" id="ARBA00008664"/>
    </source>
</evidence>
<dbReference type="PROSITE" id="PS50035">
    <property type="entry name" value="PLD"/>
    <property type="match status" value="1"/>
</dbReference>
<dbReference type="GO" id="GO:0004630">
    <property type="term" value="F:phospholipase D activity"/>
    <property type="evidence" value="ECO:0007669"/>
    <property type="project" value="UniProtKB-EC"/>
</dbReference>
<dbReference type="InterPro" id="IPR051406">
    <property type="entry name" value="PLD_domain"/>
</dbReference>
<reference evidence="7 8" key="1">
    <citation type="submission" date="2018-04" db="EMBL/GenBank/DDBJ databases">
        <title>Characteristic and Complete Genome Sequencing of A Novel Member of Infective Endocarditis Causative Bacteria: Bergeyella cardium QL-PH.</title>
        <authorList>
            <person name="Pan H."/>
            <person name="Sun E."/>
            <person name="Zhang Y."/>
        </authorList>
    </citation>
    <scope>NUCLEOTIDE SEQUENCE [LARGE SCALE GENOMIC DNA]</scope>
    <source>
        <strain evidence="7 8">HPQL</strain>
    </source>
</reference>
<dbReference type="RefSeq" id="WP_120488983.1">
    <property type="nucleotide sequence ID" value="NZ_CP029149.1"/>
</dbReference>
<name>A0A6P1QYB8_9FLAO</name>
<dbReference type="KEGG" id="bcad:DBX24_08910"/>
<dbReference type="SUPFAM" id="SSF56024">
    <property type="entry name" value="Phospholipase D/nuclease"/>
    <property type="match status" value="1"/>
</dbReference>
<dbReference type="EC" id="3.1.4.4" evidence="3"/>
<dbReference type="PANTHER" id="PTHR43856">
    <property type="entry name" value="CARDIOLIPIN HYDROLASE"/>
    <property type="match status" value="1"/>
</dbReference>
<organism evidence="7 8">
    <name type="scientific">Bergeyella cardium</name>
    <dbReference type="NCBI Taxonomy" id="1585976"/>
    <lineage>
        <taxon>Bacteria</taxon>
        <taxon>Pseudomonadati</taxon>
        <taxon>Bacteroidota</taxon>
        <taxon>Flavobacteriia</taxon>
        <taxon>Flavobacteriales</taxon>
        <taxon>Weeksellaceae</taxon>
        <taxon>Bergeyella</taxon>
    </lineage>
</organism>
<protein>
    <recommendedName>
        <fullName evidence="3">phospholipase D</fullName>
        <ecNumber evidence="3">3.1.4.4</ecNumber>
    </recommendedName>
</protein>
<evidence type="ECO:0000256" key="4">
    <source>
        <dbReference type="ARBA" id="ARBA00022801"/>
    </source>
</evidence>
<keyword evidence="8" id="KW-1185">Reference proteome</keyword>
<dbReference type="EMBL" id="CP029149">
    <property type="protein sequence ID" value="QHN65993.1"/>
    <property type="molecule type" value="Genomic_DNA"/>
</dbReference>
<evidence type="ECO:0000256" key="3">
    <source>
        <dbReference type="ARBA" id="ARBA00012027"/>
    </source>
</evidence>
<accession>A0A6P1QYB8</accession>
<dbReference type="GO" id="GO:0016891">
    <property type="term" value="F:RNA endonuclease activity producing 5'-phosphomonoesters, hydrolytic mechanism"/>
    <property type="evidence" value="ECO:0007669"/>
    <property type="project" value="TreeGrafter"/>
</dbReference>
<evidence type="ECO:0000256" key="1">
    <source>
        <dbReference type="ARBA" id="ARBA00000798"/>
    </source>
</evidence>